<evidence type="ECO:0000256" key="3">
    <source>
        <dbReference type="ARBA" id="ARBA00011529"/>
    </source>
</evidence>
<keyword evidence="5 7" id="KW-0813">Transport</keyword>
<protein>
    <recommendedName>
        <fullName evidence="4 7">Phosphate-binding protein PstS</fullName>
    </recommendedName>
</protein>
<dbReference type="InterPro" id="IPR024370">
    <property type="entry name" value="PBP_domain"/>
</dbReference>
<dbReference type="PANTHER" id="PTHR42996">
    <property type="entry name" value="PHOSPHATE-BINDING PROTEIN PSTS"/>
    <property type="match status" value="1"/>
</dbReference>
<accession>A0ABS5ERF3</accession>
<reference evidence="11" key="1">
    <citation type="journal article" date="2021" name="Syst. Appl. Microbiol.">
        <title>Roseomonas hellenica sp. nov., isolated from roots of wild-growing Alkanna tinctoria.</title>
        <authorList>
            <person name="Rat A."/>
            <person name="Naranjo H.D."/>
            <person name="Lebbe L."/>
            <person name="Cnockaert M."/>
            <person name="Krigas N."/>
            <person name="Grigoriadou K."/>
            <person name="Maloupa E."/>
            <person name="Willems A."/>
        </authorList>
    </citation>
    <scope>NUCLEOTIDE SEQUENCE [LARGE SCALE GENOMIC DNA]</scope>
    <source>
        <strain evidence="11">LMG 31523</strain>
    </source>
</reference>
<evidence type="ECO:0000256" key="4">
    <source>
        <dbReference type="ARBA" id="ARBA00021889"/>
    </source>
</evidence>
<keyword evidence="6 7" id="KW-0592">Phosphate transport</keyword>
<dbReference type="RefSeq" id="WP_211850359.1">
    <property type="nucleotide sequence ID" value="NZ_JAAGBB010000001.1"/>
</dbReference>
<dbReference type="PIRSF" id="PIRSF002756">
    <property type="entry name" value="PstS"/>
    <property type="match status" value="1"/>
</dbReference>
<gene>
    <name evidence="10" type="primary">pstS</name>
    <name evidence="10" type="ORF">GXW71_00760</name>
</gene>
<comment type="function">
    <text evidence="1 7">Part of the ABC transporter complex PstSACB involved in phosphate import.</text>
</comment>
<dbReference type="PANTHER" id="PTHR42996:SF1">
    <property type="entry name" value="PHOSPHATE-BINDING PROTEIN PSTS"/>
    <property type="match status" value="1"/>
</dbReference>
<comment type="similarity">
    <text evidence="2 7">Belongs to the PstS family.</text>
</comment>
<evidence type="ECO:0000256" key="7">
    <source>
        <dbReference type="PIRNR" id="PIRNR002756"/>
    </source>
</evidence>
<evidence type="ECO:0000256" key="1">
    <source>
        <dbReference type="ARBA" id="ARBA00002841"/>
    </source>
</evidence>
<keyword evidence="8" id="KW-0732">Signal</keyword>
<feature type="signal peptide" evidence="8">
    <location>
        <begin position="1"/>
        <end position="24"/>
    </location>
</feature>
<dbReference type="InterPro" id="IPR005673">
    <property type="entry name" value="ABC_phos-bd_PstS"/>
</dbReference>
<dbReference type="SUPFAM" id="SSF53850">
    <property type="entry name" value="Periplasmic binding protein-like II"/>
    <property type="match status" value="1"/>
</dbReference>
<evidence type="ECO:0000256" key="5">
    <source>
        <dbReference type="ARBA" id="ARBA00022448"/>
    </source>
</evidence>
<dbReference type="Pfam" id="PF12849">
    <property type="entry name" value="PBP_like_2"/>
    <property type="match status" value="1"/>
</dbReference>
<dbReference type="Gene3D" id="3.40.190.10">
    <property type="entry name" value="Periplasmic binding protein-like II"/>
    <property type="match status" value="2"/>
</dbReference>
<dbReference type="EMBL" id="JAAGBB010000001">
    <property type="protein sequence ID" value="MBR0662872.1"/>
    <property type="molecule type" value="Genomic_DNA"/>
</dbReference>
<evidence type="ECO:0000259" key="9">
    <source>
        <dbReference type="Pfam" id="PF12849"/>
    </source>
</evidence>
<comment type="caution">
    <text evidence="10">The sequence shown here is derived from an EMBL/GenBank/DDBJ whole genome shotgun (WGS) entry which is preliminary data.</text>
</comment>
<comment type="subunit">
    <text evidence="3 7">The complex is composed of two ATP-binding proteins (PstB), two transmembrane proteins (PstC and PstA) and a solute-binding protein (PstS).</text>
</comment>
<keyword evidence="11" id="KW-1185">Reference proteome</keyword>
<evidence type="ECO:0000256" key="2">
    <source>
        <dbReference type="ARBA" id="ARBA00008725"/>
    </source>
</evidence>
<dbReference type="Proteomes" id="UP001196870">
    <property type="component" value="Unassembled WGS sequence"/>
</dbReference>
<organism evidence="10 11">
    <name type="scientific">Plastoroseomonas hellenica</name>
    <dbReference type="NCBI Taxonomy" id="2687306"/>
    <lineage>
        <taxon>Bacteria</taxon>
        <taxon>Pseudomonadati</taxon>
        <taxon>Pseudomonadota</taxon>
        <taxon>Alphaproteobacteria</taxon>
        <taxon>Acetobacterales</taxon>
        <taxon>Acetobacteraceae</taxon>
        <taxon>Plastoroseomonas</taxon>
    </lineage>
</organism>
<dbReference type="CDD" id="cd13565">
    <property type="entry name" value="PBP2_PstS"/>
    <property type="match status" value="1"/>
</dbReference>
<proteinExistence type="inferred from homology"/>
<dbReference type="NCBIfam" id="TIGR00975">
    <property type="entry name" value="3a0107s03"/>
    <property type="match status" value="1"/>
</dbReference>
<sequence length="349" mass="36922">MARRIFVAALFLTIALLAAIPAQAQGFVGAGSTFAHPILARWGQVFSTLQGEGGGAVAVDGGFDYEPVGSLAGVLRVIQGAVEFGATDVPLSPEELARHGLMQFPFVTGGIAVVANLRGVATEQLRLSGAVLARIYLGSITRWSDPAIGALNPNVTLPDAPIAVIRREDGSGTTYNFAAYLASASPDWRQQVGVDTQLRWPTGTGARSNSALAERVQATENAIGFVDASQVARLGLRTVLVENRAGRFVAPNAQSLQAAMATTAWDPARHFHQPLATPAGEDAYPITATVFALMPRRPSSRGRARMTQEFFRMALTERGGDATALGYVPLPEPVVRQVTAYWTAQAGAR</sequence>
<feature type="domain" description="PBP" evidence="9">
    <location>
        <begin position="26"/>
        <end position="310"/>
    </location>
</feature>
<evidence type="ECO:0000256" key="8">
    <source>
        <dbReference type="SAM" id="SignalP"/>
    </source>
</evidence>
<dbReference type="InterPro" id="IPR050962">
    <property type="entry name" value="Phosphate-bind_PstS"/>
</dbReference>
<evidence type="ECO:0000313" key="10">
    <source>
        <dbReference type="EMBL" id="MBR0662872.1"/>
    </source>
</evidence>
<evidence type="ECO:0000313" key="11">
    <source>
        <dbReference type="Proteomes" id="UP001196870"/>
    </source>
</evidence>
<evidence type="ECO:0000256" key="6">
    <source>
        <dbReference type="ARBA" id="ARBA00022592"/>
    </source>
</evidence>
<feature type="chain" id="PRO_5045993701" description="Phosphate-binding protein PstS" evidence="8">
    <location>
        <begin position="25"/>
        <end position="349"/>
    </location>
</feature>
<name>A0ABS5ERF3_9PROT</name>